<gene>
    <name evidence="3" type="ORF">F3F51_28330</name>
</gene>
<comment type="similarity">
    <text evidence="1">Belongs to the transferase hexapeptide repeat family.</text>
</comment>
<proteinExistence type="inferred from homology"/>
<dbReference type="EMBL" id="VWLX01000037">
    <property type="protein sequence ID" value="KAA3797168.1"/>
    <property type="molecule type" value="Genomic_DNA"/>
</dbReference>
<dbReference type="Gene3D" id="2.160.10.10">
    <property type="entry name" value="Hexapeptide repeat proteins"/>
    <property type="match status" value="1"/>
</dbReference>
<dbReference type="Proteomes" id="UP000460135">
    <property type="component" value="Unassembled WGS sequence"/>
</dbReference>
<evidence type="ECO:0000313" key="4">
    <source>
        <dbReference type="Proteomes" id="UP000460135"/>
    </source>
</evidence>
<evidence type="ECO:0000313" key="3">
    <source>
        <dbReference type="EMBL" id="KAA3797168.1"/>
    </source>
</evidence>
<dbReference type="GO" id="GO:0008374">
    <property type="term" value="F:O-acyltransferase activity"/>
    <property type="evidence" value="ECO:0007669"/>
    <property type="project" value="TreeGrafter"/>
</dbReference>
<dbReference type="InterPro" id="IPR051159">
    <property type="entry name" value="Hexapeptide_acetyltransf"/>
</dbReference>
<dbReference type="AlphaFoldDB" id="A0A6N3V017"/>
<dbReference type="InterPro" id="IPR011004">
    <property type="entry name" value="Trimer_LpxA-like_sf"/>
</dbReference>
<dbReference type="PANTHER" id="PTHR23416">
    <property type="entry name" value="SIALIC ACID SYNTHASE-RELATED"/>
    <property type="match status" value="1"/>
</dbReference>
<organism evidence="3 4">
    <name type="scientific">Bacteroides ovatus</name>
    <dbReference type="NCBI Taxonomy" id="28116"/>
    <lineage>
        <taxon>Bacteria</taxon>
        <taxon>Pseudomonadati</taxon>
        <taxon>Bacteroidota</taxon>
        <taxon>Bacteroidia</taxon>
        <taxon>Bacteroidales</taxon>
        <taxon>Bacteroidaceae</taxon>
        <taxon>Bacteroides</taxon>
    </lineage>
</organism>
<dbReference type="PANTHER" id="PTHR23416:SF23">
    <property type="entry name" value="ACETYLTRANSFERASE C18B11.09C-RELATED"/>
    <property type="match status" value="1"/>
</dbReference>
<dbReference type="SUPFAM" id="SSF51161">
    <property type="entry name" value="Trimeric LpxA-like enzymes"/>
    <property type="match status" value="1"/>
</dbReference>
<dbReference type="InterPro" id="IPR001451">
    <property type="entry name" value="Hexapep"/>
</dbReference>
<keyword evidence="3" id="KW-0012">Acyltransferase</keyword>
<comment type="caution">
    <text evidence="3">The sequence shown here is derived from an EMBL/GenBank/DDBJ whole genome shotgun (WGS) entry which is preliminary data.</text>
</comment>
<reference evidence="3 4" key="1">
    <citation type="journal article" date="2019" name="Nat. Med.">
        <title>A library of human gut bacterial isolates paired with longitudinal multiomics data enables mechanistic microbiome research.</title>
        <authorList>
            <person name="Poyet M."/>
            <person name="Groussin M."/>
            <person name="Gibbons S.M."/>
            <person name="Avila-Pacheco J."/>
            <person name="Jiang X."/>
            <person name="Kearney S.M."/>
            <person name="Perrotta A.R."/>
            <person name="Berdy B."/>
            <person name="Zhao S."/>
            <person name="Lieberman T.D."/>
            <person name="Swanson P.K."/>
            <person name="Smith M."/>
            <person name="Roesemann S."/>
            <person name="Alexander J.E."/>
            <person name="Rich S.A."/>
            <person name="Livny J."/>
            <person name="Vlamakis H."/>
            <person name="Clish C."/>
            <person name="Bullock K."/>
            <person name="Deik A."/>
            <person name="Scott J."/>
            <person name="Pierce K.A."/>
            <person name="Xavier R.J."/>
            <person name="Alm E.J."/>
        </authorList>
    </citation>
    <scope>NUCLEOTIDE SEQUENCE [LARGE SCALE GENOMIC DNA]</scope>
    <source>
        <strain evidence="3 4">BIOML-A183</strain>
    </source>
</reference>
<protein>
    <submittedName>
        <fullName evidence="3">Acyltransferase</fullName>
    </submittedName>
</protein>
<dbReference type="CDD" id="cd04647">
    <property type="entry name" value="LbH_MAT_like"/>
    <property type="match status" value="1"/>
</dbReference>
<evidence type="ECO:0000256" key="1">
    <source>
        <dbReference type="ARBA" id="ARBA00007274"/>
    </source>
</evidence>
<dbReference type="Pfam" id="PF14602">
    <property type="entry name" value="Hexapep_2"/>
    <property type="match status" value="1"/>
</dbReference>
<name>A0A6N3V017_BACOV</name>
<accession>A0A6N3V017</accession>
<keyword evidence="2 3" id="KW-0808">Transferase</keyword>
<sequence length="182" mass="20525">MNKLLRIKLLIVSRFLRLCKFISNEKYRKISNYYFKNCGVIFHGIPKYINYDVDFDLTSPGLIHVGNNTVIAKQTILLTHDFSIECGLETVGKTYSDYEMQFLKEIHIGNNCFIGARSFILPGTTIGNNCIVGAGSVVSGNVPDDSVIAGNPAVIICRTSEWAEKKYREKTFVKGTPKYRKN</sequence>
<evidence type="ECO:0000256" key="2">
    <source>
        <dbReference type="ARBA" id="ARBA00022679"/>
    </source>
</evidence>